<name>A0A835XQB8_9CHLO</name>
<evidence type="ECO:0000313" key="7">
    <source>
        <dbReference type="EMBL" id="KAG2488298.1"/>
    </source>
</evidence>
<dbReference type="InterPro" id="IPR002893">
    <property type="entry name" value="Znf_MYND"/>
</dbReference>
<dbReference type="EMBL" id="JAEHOE010000085">
    <property type="protein sequence ID" value="KAG2488298.1"/>
    <property type="molecule type" value="Genomic_DNA"/>
</dbReference>
<organism evidence="7 8">
    <name type="scientific">Edaphochlamys debaryana</name>
    <dbReference type="NCBI Taxonomy" id="47281"/>
    <lineage>
        <taxon>Eukaryota</taxon>
        <taxon>Viridiplantae</taxon>
        <taxon>Chlorophyta</taxon>
        <taxon>core chlorophytes</taxon>
        <taxon>Chlorophyceae</taxon>
        <taxon>CS clade</taxon>
        <taxon>Chlamydomonadales</taxon>
        <taxon>Chlamydomonadales incertae sedis</taxon>
        <taxon>Edaphochlamys</taxon>
    </lineage>
</organism>
<dbReference type="OrthoDB" id="3257538at2759"/>
<dbReference type="Proteomes" id="UP000612055">
    <property type="component" value="Unassembled WGS sequence"/>
</dbReference>
<reference evidence="7" key="1">
    <citation type="journal article" date="2020" name="bioRxiv">
        <title>Comparative genomics of Chlamydomonas.</title>
        <authorList>
            <person name="Craig R.J."/>
            <person name="Hasan A.R."/>
            <person name="Ness R.W."/>
            <person name="Keightley P.D."/>
        </authorList>
    </citation>
    <scope>NUCLEOTIDE SEQUENCE</scope>
    <source>
        <strain evidence="7">CCAP 11/70</strain>
    </source>
</reference>
<accession>A0A835XQB8</accession>
<keyword evidence="1" id="KW-0479">Metal-binding</keyword>
<dbReference type="SUPFAM" id="SSF144232">
    <property type="entry name" value="HIT/MYND zinc finger-like"/>
    <property type="match status" value="1"/>
</dbReference>
<evidence type="ECO:0000256" key="5">
    <source>
        <dbReference type="SAM" id="MobiDB-lite"/>
    </source>
</evidence>
<comment type="caution">
    <text evidence="7">The sequence shown here is derived from an EMBL/GenBank/DDBJ whole genome shotgun (WGS) entry which is preliminary data.</text>
</comment>
<evidence type="ECO:0000313" key="8">
    <source>
        <dbReference type="Proteomes" id="UP000612055"/>
    </source>
</evidence>
<keyword evidence="8" id="KW-1185">Reference proteome</keyword>
<proteinExistence type="predicted"/>
<dbReference type="Pfam" id="PF01753">
    <property type="entry name" value="zf-MYND"/>
    <property type="match status" value="1"/>
</dbReference>
<protein>
    <recommendedName>
        <fullName evidence="6">MYND-type domain-containing protein</fullName>
    </recommendedName>
</protein>
<feature type="region of interest" description="Disordered" evidence="5">
    <location>
        <begin position="1"/>
        <end position="28"/>
    </location>
</feature>
<evidence type="ECO:0000256" key="3">
    <source>
        <dbReference type="ARBA" id="ARBA00022833"/>
    </source>
</evidence>
<dbReference type="GO" id="GO:0008270">
    <property type="term" value="F:zinc ion binding"/>
    <property type="evidence" value="ECO:0007669"/>
    <property type="project" value="UniProtKB-KW"/>
</dbReference>
<keyword evidence="2 4" id="KW-0863">Zinc-finger</keyword>
<evidence type="ECO:0000256" key="2">
    <source>
        <dbReference type="ARBA" id="ARBA00022771"/>
    </source>
</evidence>
<dbReference type="Gene3D" id="6.10.140.2220">
    <property type="match status" value="1"/>
</dbReference>
<evidence type="ECO:0000256" key="4">
    <source>
        <dbReference type="PROSITE-ProRule" id="PRU00134"/>
    </source>
</evidence>
<dbReference type="PROSITE" id="PS50865">
    <property type="entry name" value="ZF_MYND_2"/>
    <property type="match status" value="1"/>
</dbReference>
<evidence type="ECO:0000259" key="6">
    <source>
        <dbReference type="PROSITE" id="PS50865"/>
    </source>
</evidence>
<feature type="domain" description="MYND-type" evidence="6">
    <location>
        <begin position="951"/>
        <end position="993"/>
    </location>
</feature>
<sequence>MPPRRNGRAAPGGPQAGPGGRGPPAAATGFSAATVSALPPALISGWLRLPAIAEGLLGPAAGPAGPAGAATGGAAASLVGELQELSASVAGLNPYETGATPAHASLARARSTAVAELCSHGSSTTALMRLLAETLRVPEGEGNAAAATAGGAACLRQAQGAVCEFVGGIFLTMVPLEPGPHALSAMRLLQTVIRAHTLHALSRQLAAAGGRLAGPGGAGGAGGAAPAREALVQGTRLVNVTPALLCAVNIFAFYARDANPARDAEVAPARLLQSQLAAALQSSRVLDHAGRLLVLLLQAGVEAAAAGPGWSEADRRAVSTLRPRYSGLPATLMMSVTTTVGVGQEAAPLASRDVADAITTAISGLCVRHAVTACALGILCAEDGGPAYGLTRPLLPADATAAMAAAAARGGDFSVRTWRGDMGLERATILMSAVWALSGQPRAPLQDWRAAVVVVQRIGRTGLEQAQRLVRFPPAAPSELENKVAMLCLLSLETSHKLLPSPPLPAGWEAEAAEWWRQVLAGGRYVLGSETIAAAKLAWLRGATWLEKAVWPAFLDAQGLLCLPAEPPRDVAAALAAGLLPAAEALLRRVGEDPEGPETDHRFLNIAAAVSGRDGRLPFHVVAALLAYGEPLQAASLVLTVGKALRRWDRSRLERAGSNGGTALNWLVARCEDFLISAVTAGAVPWSLAPGSLSRPQAQLVRVVSLAAAEWLPPLARLGEAALELAAARNRRVVDAGSWLFRIVTSCTRVVATWVSVCSGPCLSQAQAPGAGCSTAGPSAPPSPAVAGGPQHEWLPFLASELWPERLLLGTLEAVRRDVKTGELEQWRSTVAACSNGLVAMWDAVPCTSAAELRARRRHTLDILETSFASGGIVGTEAAALYRQVAAAKASAAGSLLAGAAGQWPAELDAFAGTAAEQARAAVGPLAERLVPPERARREALPRRCGLGPACVNLAGDSEAGLALRPCTGCRAMLFCSRECQRAAMQAGHKEACAGAKGRAG</sequence>
<dbReference type="AlphaFoldDB" id="A0A835XQB8"/>
<keyword evidence="3" id="KW-0862">Zinc</keyword>
<evidence type="ECO:0000256" key="1">
    <source>
        <dbReference type="ARBA" id="ARBA00022723"/>
    </source>
</evidence>
<gene>
    <name evidence="7" type="ORF">HYH03_013148</name>
</gene>